<feature type="compositionally biased region" description="Basic and acidic residues" evidence="4">
    <location>
        <begin position="317"/>
        <end position="327"/>
    </location>
</feature>
<feature type="region of interest" description="Disordered" evidence="4">
    <location>
        <begin position="1538"/>
        <end position="1613"/>
    </location>
</feature>
<feature type="region of interest" description="Disordered" evidence="4">
    <location>
        <begin position="1"/>
        <end position="27"/>
    </location>
</feature>
<gene>
    <name evidence="6" type="ORF">BBBOND_0111210</name>
</gene>
<protein>
    <submittedName>
        <fullName evidence="6">Eukaryotic initiation factor 4G middle domain containing protein, putative</fullName>
    </submittedName>
</protein>
<feature type="compositionally biased region" description="Basic and acidic residues" evidence="4">
    <location>
        <begin position="1141"/>
        <end position="1151"/>
    </location>
</feature>
<proteinExistence type="inferred from homology"/>
<dbReference type="GO" id="GO:0003743">
    <property type="term" value="F:translation initiation factor activity"/>
    <property type="evidence" value="ECO:0007669"/>
    <property type="project" value="UniProtKB-KW"/>
</dbReference>
<keyword evidence="3" id="KW-0648">Protein biosynthesis</keyword>
<feature type="compositionally biased region" description="Basic and acidic residues" evidence="4">
    <location>
        <begin position="142"/>
        <end position="156"/>
    </location>
</feature>
<evidence type="ECO:0000313" key="6">
    <source>
        <dbReference type="EMBL" id="CDR94823.1"/>
    </source>
</evidence>
<dbReference type="Gene3D" id="1.25.40.180">
    <property type="match status" value="1"/>
</dbReference>
<dbReference type="RefSeq" id="XP_012767009.1">
    <property type="nucleotide sequence ID" value="XM_012911555.1"/>
</dbReference>
<dbReference type="OrthoDB" id="366355at2759"/>
<feature type="compositionally biased region" description="Basic and acidic residues" evidence="4">
    <location>
        <begin position="757"/>
        <end position="781"/>
    </location>
</feature>
<feature type="compositionally biased region" description="Basic residues" evidence="4">
    <location>
        <begin position="1"/>
        <end position="10"/>
    </location>
</feature>
<dbReference type="PANTHER" id="PTHR23253">
    <property type="entry name" value="EUKARYOTIC TRANSLATION INITIATION FACTOR 4 GAMMA"/>
    <property type="match status" value="1"/>
</dbReference>
<dbReference type="STRING" id="5866.A0A061D2K5"/>
<dbReference type="SMART" id="SM00543">
    <property type="entry name" value="MIF4G"/>
    <property type="match status" value="1"/>
</dbReference>
<evidence type="ECO:0000256" key="4">
    <source>
        <dbReference type="SAM" id="MobiDB-lite"/>
    </source>
</evidence>
<accession>A0A061D2K5</accession>
<dbReference type="SUPFAM" id="SSF48371">
    <property type="entry name" value="ARM repeat"/>
    <property type="match status" value="1"/>
</dbReference>
<evidence type="ECO:0000256" key="2">
    <source>
        <dbReference type="ARBA" id="ARBA00022540"/>
    </source>
</evidence>
<evidence type="ECO:0000259" key="5">
    <source>
        <dbReference type="SMART" id="SM00543"/>
    </source>
</evidence>
<feature type="compositionally biased region" description="Low complexity" evidence="4">
    <location>
        <begin position="785"/>
        <end position="800"/>
    </location>
</feature>
<dbReference type="KEGG" id="bbig:BBBOND_0111210"/>
<evidence type="ECO:0000256" key="1">
    <source>
        <dbReference type="ARBA" id="ARBA00005775"/>
    </source>
</evidence>
<sequence>MDRYPKRPQKKPSAVAPAPQGQATPLEGSADFVAMRGSSIPGSGDLVEMRRFPRNRSYGKSSFVEGRDRASFYRGPRMGKCASEDYHGPRARDFEHRMRYGDMTSRSGEVVEGNIFVERGDVQTVVDPDGDVRSSGEPVVRSARDSHANAHRERSNRNYNRAGGYQHRRPNYEGGEVSFASGRRSADRMVAPPEVDTQTKLPSPVSGDVQQVLNSESIEAAIREEVSQEFLRDGEGSGRMIMNEPRAPRSGAFGRLMKPSKGNQQRGYRMPHHMLDRSPMRNKVAAPFNRRPYRYDPMMPEMRANKSPRSPRYGMMHRVDSGMKGDSRYGTPSNGLMERPSHVHPKSPYVSKFSPSRHPGPAPYGMPVNGEMRPGSGEMYGVPMEDNVGRVAAPGHMPMNGGVARPVYRGGVPVGGVSGVPGLPVPGMVQGMSSIPVGQYVPPRWVGAPAPQGPPFGPPVTPSVDASVQNPVFVPPAVAPPRVMPVHMRKSSAFQIRNPTTGEVVNSDAKAPKVVKPKLETITPPSGGMVVHPVGEPVTPLNPMNGGGAPPGELAQGPPVGVPMLMPQLSIPQQSSPVMPMGQVPQPCSTVYPVMYPPSATPGYVPITPVMYTPPPHTPMTSGRMEEDELGLEDNHDPRHFPVASTPSQVMNYAKFVSTPRTNSQGSIGGTVPVTVNAPTPSIDTELRTAKNRVSNKAVELDDKLFGLSDRHPLCDNTIRVAVRDRISNRRVDNSAYAEPERDYAVDSGYMSDDESVDSHMERGGAKADSSRRVSRGDAHVGRASGQPGSSSGSEVSGSSPAAVGFDMLTLDSVMRDELSRFTRVSGRSIAVDGSASTDCKSYASLHSRIGDNMGDSRSKTYSCRASRGSDSPMDIEIDVTMIEAYANKQAEDGSDMSPERFADSTSAVAGSVPAGAQREFSPYDSHVRRIYHDVAKLHDMGFMDSVPEGYYIGADLMKREDDEVATGSPSAYSGVENARLEGTRGASGRKLAKSAVANVESIDGPCDVSEVTSRESAAAAGTAGSTETAPVSQTKALVDEGFRAPFGKGFHDDKAFAGIADPSTSEHMITEKDLFKGVVLGVGEAEGAVLRPGPLLLPQRQKSNIVYTAEDMLAYAFASGAAFNSLSLGFRVVNVGHGSEGGRDHRESRGRASGHFSHGGAHASQGYGANAGTQRPRLFERTKADNKWRRDAKPEVPRVSPFKKPDISREEQFKRSVRSLLNKLTVEKFLTVAEKLAVIYENLTIEDDVVSMVDLVLDKSVSELDYSDMYADLAYLLKYRFNSAFDVGSKSTLFFRVLMNKCQDSFETLSSVALATSLDPSAANSGGDVLGDSDKEDNDVDKADENELLGSVKIPRGRTKKWILGNIRFMGELFLRRILSVAILKRIARTLLQMDSDGSKVPCEYLVESFLELITTIGYTLEQNVNGPEMLNEYMEHLVLLKKHGNYNLRIVYKIQDLIDLRSKRWVKKVFKERATSVASIHYEAKQEELKGGAIHLNQEGKFTTAGRQAQRHYTDYLLAQRKLAMERTVNGVFVGNSDSAASGGDQSAGSGGAATSPQQPQSTGSAGSTARGGAASSSAPANDSPSANGDNKSSQGDDSARRTRRKAPEVHFAMDTQPISVVTEIMEVFVQNPRPERFMVEWDQFAPSSEDSLEAVRLMLNKCVNAKSIALSESQADLTAYTIGNLMNDVDTMVKALNIFETTCLVRIKDEMLDNPLAVSLFARILVQVLDCFATIPEITLEKILLPPEFDCAMDLAVQVLTSAKAQGGNVGYARELLRRSFEHFSDKSTQFLDEI</sequence>
<organism evidence="6 7">
    <name type="scientific">Babesia bigemina</name>
    <dbReference type="NCBI Taxonomy" id="5866"/>
    <lineage>
        <taxon>Eukaryota</taxon>
        <taxon>Sar</taxon>
        <taxon>Alveolata</taxon>
        <taxon>Apicomplexa</taxon>
        <taxon>Aconoidasida</taxon>
        <taxon>Piroplasmida</taxon>
        <taxon>Babesiidae</taxon>
        <taxon>Babesia</taxon>
    </lineage>
</organism>
<dbReference type="GO" id="GO:0016281">
    <property type="term" value="C:eukaryotic translation initiation factor 4F complex"/>
    <property type="evidence" value="ECO:0007669"/>
    <property type="project" value="TreeGrafter"/>
</dbReference>
<keyword evidence="7" id="KW-1185">Reference proteome</keyword>
<comment type="similarity">
    <text evidence="1">Belongs to the eukaryotic initiation factor 4G family.</text>
</comment>
<feature type="region of interest" description="Disordered" evidence="4">
    <location>
        <begin position="236"/>
        <end position="269"/>
    </location>
</feature>
<feature type="compositionally biased region" description="Low complexity" evidence="4">
    <location>
        <begin position="1016"/>
        <end position="1030"/>
    </location>
</feature>
<evidence type="ECO:0000256" key="3">
    <source>
        <dbReference type="ARBA" id="ARBA00022917"/>
    </source>
</evidence>
<feature type="region of interest" description="Disordered" evidence="4">
    <location>
        <begin position="297"/>
        <end position="358"/>
    </location>
</feature>
<dbReference type="GeneID" id="24563364"/>
<dbReference type="OMA" id="EQHSRTN"/>
<feature type="compositionally biased region" description="Low complexity" evidence="4">
    <location>
        <begin position="1564"/>
        <end position="1591"/>
    </location>
</feature>
<dbReference type="PANTHER" id="PTHR23253:SF9">
    <property type="entry name" value="EUKARYOTIC TRANSLATION INITIATION FACTOR 4 GAMMA 2"/>
    <property type="match status" value="1"/>
</dbReference>
<dbReference type="GO" id="GO:0003729">
    <property type="term" value="F:mRNA binding"/>
    <property type="evidence" value="ECO:0007669"/>
    <property type="project" value="TreeGrafter"/>
</dbReference>
<dbReference type="EMBL" id="LK391707">
    <property type="protein sequence ID" value="CDR94823.1"/>
    <property type="molecule type" value="Genomic_DNA"/>
</dbReference>
<name>A0A061D2K5_BABBI</name>
<feature type="region of interest" description="Disordered" evidence="4">
    <location>
        <begin position="660"/>
        <end position="680"/>
    </location>
</feature>
<dbReference type="InterPro" id="IPR003890">
    <property type="entry name" value="MIF4G-like_typ-3"/>
</dbReference>
<feature type="compositionally biased region" description="Basic and acidic residues" evidence="4">
    <location>
        <begin position="1185"/>
        <end position="1197"/>
    </location>
</feature>
<reference evidence="7" key="1">
    <citation type="journal article" date="2014" name="Nucleic Acids Res.">
        <title>The evolutionary dynamics of variant antigen genes in Babesia reveal a history of genomic innovation underlying host-parasite interaction.</title>
        <authorList>
            <person name="Jackson A.P."/>
            <person name="Otto T.D."/>
            <person name="Darby A."/>
            <person name="Ramaprasad A."/>
            <person name="Xia D."/>
            <person name="Echaide I.E."/>
            <person name="Farber M."/>
            <person name="Gahlot S."/>
            <person name="Gamble J."/>
            <person name="Gupta D."/>
            <person name="Gupta Y."/>
            <person name="Jackson L."/>
            <person name="Malandrin L."/>
            <person name="Malas T.B."/>
            <person name="Moussa E."/>
            <person name="Nair M."/>
            <person name="Reid A.J."/>
            <person name="Sanders M."/>
            <person name="Sharma J."/>
            <person name="Tracey A."/>
            <person name="Quail M.A."/>
            <person name="Weir W."/>
            <person name="Wastling J.M."/>
            <person name="Hall N."/>
            <person name="Willadsen P."/>
            <person name="Lingelbach K."/>
            <person name="Shiels B."/>
            <person name="Tait A."/>
            <person name="Berriman M."/>
            <person name="Allred D.R."/>
            <person name="Pain A."/>
        </authorList>
    </citation>
    <scope>NUCLEOTIDE SEQUENCE [LARGE SCALE GENOMIC DNA]</scope>
    <source>
        <strain evidence="7">Bond</strain>
    </source>
</reference>
<keyword evidence="2 6" id="KW-0396">Initiation factor</keyword>
<feature type="region of interest" description="Disordered" evidence="4">
    <location>
        <begin position="1185"/>
        <end position="1204"/>
    </location>
</feature>
<evidence type="ECO:0000313" key="7">
    <source>
        <dbReference type="Proteomes" id="UP000033188"/>
    </source>
</evidence>
<dbReference type="Proteomes" id="UP000033188">
    <property type="component" value="Chromosome 1"/>
</dbReference>
<feature type="region of interest" description="Disordered" evidence="4">
    <location>
        <begin position="1008"/>
        <end position="1033"/>
    </location>
</feature>
<feature type="compositionally biased region" description="Low complexity" evidence="4">
    <location>
        <begin position="1539"/>
        <end position="1550"/>
    </location>
</feature>
<feature type="compositionally biased region" description="Basic and acidic residues" evidence="4">
    <location>
        <begin position="1600"/>
        <end position="1611"/>
    </location>
</feature>
<feature type="region of interest" description="Disordered" evidence="4">
    <location>
        <begin position="1139"/>
        <end position="1174"/>
    </location>
</feature>
<feature type="region of interest" description="Disordered" evidence="4">
    <location>
        <begin position="1323"/>
        <end position="1343"/>
    </location>
</feature>
<dbReference type="VEuPathDB" id="PiroplasmaDB:BBBOND_0111210"/>
<dbReference type="InterPro" id="IPR016024">
    <property type="entry name" value="ARM-type_fold"/>
</dbReference>
<feature type="region of interest" description="Disordered" evidence="4">
    <location>
        <begin position="738"/>
        <end position="800"/>
    </location>
</feature>
<dbReference type="Pfam" id="PF02854">
    <property type="entry name" value="MIF4G"/>
    <property type="match status" value="1"/>
</dbReference>
<feature type="domain" description="MIF4G" evidence="5">
    <location>
        <begin position="1215"/>
        <end position="1466"/>
    </location>
</feature>
<feature type="region of interest" description="Disordered" evidence="4">
    <location>
        <begin position="126"/>
        <end position="174"/>
    </location>
</feature>